<dbReference type="InterPro" id="IPR001763">
    <property type="entry name" value="Rhodanese-like_dom"/>
</dbReference>
<evidence type="ECO:0000259" key="4">
    <source>
        <dbReference type="PROSITE" id="PS50206"/>
    </source>
</evidence>
<dbReference type="SUPFAM" id="SSF46785">
    <property type="entry name" value="Winged helix' DNA-binding domain"/>
    <property type="match status" value="1"/>
</dbReference>
<evidence type="ECO:0000256" key="2">
    <source>
        <dbReference type="ARBA" id="ARBA00023125"/>
    </source>
</evidence>
<dbReference type="InterPro" id="IPR036388">
    <property type="entry name" value="WH-like_DNA-bd_sf"/>
</dbReference>
<dbReference type="RefSeq" id="WP_017578227.1">
    <property type="nucleotide sequence ID" value="NZ_BMXL01000016.1"/>
</dbReference>
<dbReference type="InterPro" id="IPR011991">
    <property type="entry name" value="ArsR-like_HTH"/>
</dbReference>
<keyword evidence="7" id="KW-1185">Reference proteome</keyword>
<feature type="domain" description="Rhodanese" evidence="4">
    <location>
        <begin position="125"/>
        <end position="213"/>
    </location>
</feature>
<dbReference type="InterPro" id="IPR036873">
    <property type="entry name" value="Rhodanese-like_dom_sf"/>
</dbReference>
<evidence type="ECO:0000313" key="7">
    <source>
        <dbReference type="Proteomes" id="UP000654947"/>
    </source>
</evidence>
<accession>A0A918XEP6</accession>
<name>A0A918XEP6_9ACTN</name>
<sequence>MDKTDFYEAIARTGKALSHGKRLELVELLAQGERPVQELARAVDLKLTTASAHLQVLRQAGLITARNEGTKIYYRLSGDDVATLTSLLSRVAEAHRAEVESIRRSYLGEEEVRPVKREQLMADAASGRALVLDVRPSEEFEAGHLPGAVSIPLEELAGRIDEIPSDVEVVAYCRGRYCVLSHEAARLLREHGHEASPSGEGILEWGAEGLVRA</sequence>
<dbReference type="InterPro" id="IPR001845">
    <property type="entry name" value="HTH_ArsR_DNA-bd_dom"/>
</dbReference>
<dbReference type="InterPro" id="IPR051081">
    <property type="entry name" value="HTH_MetalResp_TranReg"/>
</dbReference>
<dbReference type="PRINTS" id="PR00778">
    <property type="entry name" value="HTHARSR"/>
</dbReference>
<dbReference type="NCBIfam" id="NF033788">
    <property type="entry name" value="HTH_metalloreg"/>
    <property type="match status" value="1"/>
</dbReference>
<dbReference type="PROSITE" id="PS00380">
    <property type="entry name" value="RHODANESE_1"/>
    <property type="match status" value="1"/>
</dbReference>
<gene>
    <name evidence="6" type="ORF">GCM10007147_29940</name>
</gene>
<dbReference type="Pfam" id="PF00581">
    <property type="entry name" value="Rhodanese"/>
    <property type="match status" value="1"/>
</dbReference>
<evidence type="ECO:0000313" key="6">
    <source>
        <dbReference type="EMBL" id="GHD29307.1"/>
    </source>
</evidence>
<dbReference type="GO" id="GO:0004792">
    <property type="term" value="F:thiosulfate-cyanide sulfurtransferase activity"/>
    <property type="evidence" value="ECO:0007669"/>
    <property type="project" value="InterPro"/>
</dbReference>
<dbReference type="AlphaFoldDB" id="A0A918XEP6"/>
<dbReference type="PROSITE" id="PS50206">
    <property type="entry name" value="RHODANESE_3"/>
    <property type="match status" value="1"/>
</dbReference>
<dbReference type="CDD" id="cd00090">
    <property type="entry name" value="HTH_ARSR"/>
    <property type="match status" value="1"/>
</dbReference>
<organism evidence="6 7">
    <name type="scientific">Nocardiopsis kunsanensis</name>
    <dbReference type="NCBI Taxonomy" id="141693"/>
    <lineage>
        <taxon>Bacteria</taxon>
        <taxon>Bacillati</taxon>
        <taxon>Actinomycetota</taxon>
        <taxon>Actinomycetes</taxon>
        <taxon>Streptosporangiales</taxon>
        <taxon>Nocardiopsidaceae</taxon>
        <taxon>Nocardiopsis</taxon>
    </lineage>
</organism>
<dbReference type="CDD" id="cd00158">
    <property type="entry name" value="RHOD"/>
    <property type="match status" value="1"/>
</dbReference>
<dbReference type="GO" id="GO:0003700">
    <property type="term" value="F:DNA-binding transcription factor activity"/>
    <property type="evidence" value="ECO:0007669"/>
    <property type="project" value="InterPro"/>
</dbReference>
<protein>
    <submittedName>
        <fullName evidence="6">ArsR family transcriptional regulator</fullName>
    </submittedName>
</protein>
<evidence type="ECO:0000256" key="1">
    <source>
        <dbReference type="ARBA" id="ARBA00023015"/>
    </source>
</evidence>
<dbReference type="InterPro" id="IPR036390">
    <property type="entry name" value="WH_DNA-bd_sf"/>
</dbReference>
<dbReference type="SUPFAM" id="SSF52821">
    <property type="entry name" value="Rhodanese/Cell cycle control phosphatase"/>
    <property type="match status" value="1"/>
</dbReference>
<dbReference type="SMART" id="SM00418">
    <property type="entry name" value="HTH_ARSR"/>
    <property type="match status" value="1"/>
</dbReference>
<dbReference type="Proteomes" id="UP000654947">
    <property type="component" value="Unassembled WGS sequence"/>
</dbReference>
<dbReference type="PANTHER" id="PTHR33154:SF18">
    <property type="entry name" value="ARSENICAL RESISTANCE OPERON REPRESSOR"/>
    <property type="match status" value="1"/>
</dbReference>
<dbReference type="PANTHER" id="PTHR33154">
    <property type="entry name" value="TRANSCRIPTIONAL REGULATOR, ARSR FAMILY"/>
    <property type="match status" value="1"/>
</dbReference>
<dbReference type="Gene3D" id="3.40.250.10">
    <property type="entry name" value="Rhodanese-like domain"/>
    <property type="match status" value="1"/>
</dbReference>
<evidence type="ECO:0000259" key="5">
    <source>
        <dbReference type="PROSITE" id="PS50987"/>
    </source>
</evidence>
<keyword evidence="2" id="KW-0238">DNA-binding</keyword>
<keyword evidence="1" id="KW-0805">Transcription regulation</keyword>
<keyword evidence="3" id="KW-0804">Transcription</keyword>
<dbReference type="EMBL" id="BMXL01000016">
    <property type="protein sequence ID" value="GHD29307.1"/>
    <property type="molecule type" value="Genomic_DNA"/>
</dbReference>
<comment type="caution">
    <text evidence="6">The sequence shown here is derived from an EMBL/GenBank/DDBJ whole genome shotgun (WGS) entry which is preliminary data.</text>
</comment>
<dbReference type="PROSITE" id="PS50987">
    <property type="entry name" value="HTH_ARSR_2"/>
    <property type="match status" value="1"/>
</dbReference>
<dbReference type="GO" id="GO:0003677">
    <property type="term" value="F:DNA binding"/>
    <property type="evidence" value="ECO:0007669"/>
    <property type="project" value="UniProtKB-KW"/>
</dbReference>
<dbReference type="InterPro" id="IPR001307">
    <property type="entry name" value="Thiosulphate_STrfase_CS"/>
</dbReference>
<proteinExistence type="predicted"/>
<evidence type="ECO:0000256" key="3">
    <source>
        <dbReference type="ARBA" id="ARBA00023163"/>
    </source>
</evidence>
<dbReference type="SMART" id="SM00450">
    <property type="entry name" value="RHOD"/>
    <property type="match status" value="1"/>
</dbReference>
<feature type="domain" description="HTH arsR-type" evidence="5">
    <location>
        <begin position="2"/>
        <end position="96"/>
    </location>
</feature>
<dbReference type="Pfam" id="PF01022">
    <property type="entry name" value="HTH_5"/>
    <property type="match status" value="1"/>
</dbReference>
<reference evidence="6 7" key="1">
    <citation type="journal article" date="2014" name="Int. J. Syst. Evol. Microbiol.">
        <title>Complete genome sequence of Corynebacterium casei LMG S-19264T (=DSM 44701T), isolated from a smear-ripened cheese.</title>
        <authorList>
            <consortium name="US DOE Joint Genome Institute (JGI-PGF)"/>
            <person name="Walter F."/>
            <person name="Albersmeier A."/>
            <person name="Kalinowski J."/>
            <person name="Ruckert C."/>
        </authorList>
    </citation>
    <scope>NUCLEOTIDE SEQUENCE [LARGE SCALE GENOMIC DNA]</scope>
    <source>
        <strain evidence="6 7">KCTC 19473</strain>
    </source>
</reference>
<dbReference type="Gene3D" id="1.10.10.10">
    <property type="entry name" value="Winged helix-like DNA-binding domain superfamily/Winged helix DNA-binding domain"/>
    <property type="match status" value="1"/>
</dbReference>